<proteinExistence type="predicted"/>
<evidence type="ECO:0000313" key="2">
    <source>
        <dbReference type="Proteomes" id="UP000187465"/>
    </source>
</evidence>
<comment type="caution">
    <text evidence="1">The sequence shown here is derived from an EMBL/GenBank/DDBJ whole genome shotgun (WGS) entry which is preliminary data.</text>
</comment>
<protein>
    <submittedName>
        <fullName evidence="1">Uncharacterized protein</fullName>
    </submittedName>
</protein>
<sequence>MCLFFMLSRPLDAILENVINLKLGVNLRFLLCMKALSLLAGEAADYGVLSEGKNISDRKTTGIEYKNRRGT</sequence>
<dbReference type="Proteomes" id="UP000187465">
    <property type="component" value="Unassembled WGS sequence"/>
</dbReference>
<evidence type="ECO:0000313" key="1">
    <source>
        <dbReference type="EMBL" id="OMD26263.1"/>
    </source>
</evidence>
<gene>
    <name evidence="1" type="ORF">BJP51_27675</name>
</gene>
<dbReference type="EMBL" id="MKQP01000043">
    <property type="protein sequence ID" value="OMD26263.1"/>
    <property type="molecule type" value="Genomic_DNA"/>
</dbReference>
<name>A0A1R0X125_9BACL</name>
<organism evidence="1 2">
    <name type="scientific">Paenibacillus odorifer</name>
    <dbReference type="NCBI Taxonomy" id="189426"/>
    <lineage>
        <taxon>Bacteria</taxon>
        <taxon>Bacillati</taxon>
        <taxon>Bacillota</taxon>
        <taxon>Bacilli</taxon>
        <taxon>Bacillales</taxon>
        <taxon>Paenibacillaceae</taxon>
        <taxon>Paenibacillus</taxon>
    </lineage>
</organism>
<dbReference type="AlphaFoldDB" id="A0A1R0X125"/>
<reference evidence="1 2" key="1">
    <citation type="submission" date="2016-10" db="EMBL/GenBank/DDBJ databases">
        <title>Paenibacillus species isolates.</title>
        <authorList>
            <person name="Beno S.M."/>
        </authorList>
    </citation>
    <scope>NUCLEOTIDE SEQUENCE [LARGE SCALE GENOMIC DNA]</scope>
    <source>
        <strain evidence="1 2">FSL H7-0604</strain>
    </source>
</reference>
<accession>A0A1R0X125</accession>